<evidence type="ECO:0000256" key="1">
    <source>
        <dbReference type="SAM" id="Phobius"/>
    </source>
</evidence>
<sequence>MAEALEAFDFLFAEPFVYVLWFVAVVIGLIVAWLSTETRPFQGPWSSYLWDQITLALALLSTVGIIQILFMIFVDFTHSRFAFTLSLSDDVVHDDGGFDDDILSEMDAIGSTVSPFG</sequence>
<keyword evidence="1" id="KW-1133">Transmembrane helix</keyword>
<feature type="transmembrane region" description="Helical" evidence="1">
    <location>
        <begin position="53"/>
        <end position="74"/>
    </location>
</feature>
<accession>A0A7S4IIR7</accession>
<protein>
    <submittedName>
        <fullName evidence="2">Uncharacterized protein</fullName>
    </submittedName>
</protein>
<name>A0A7S4IIR7_9EUKA</name>
<dbReference type="EMBL" id="HBKP01018388">
    <property type="protein sequence ID" value="CAE2230710.1"/>
    <property type="molecule type" value="Transcribed_RNA"/>
</dbReference>
<organism evidence="2">
    <name type="scientific">Vannella robusta</name>
    <dbReference type="NCBI Taxonomy" id="1487602"/>
    <lineage>
        <taxon>Eukaryota</taxon>
        <taxon>Amoebozoa</taxon>
        <taxon>Discosea</taxon>
        <taxon>Flabellinia</taxon>
        <taxon>Vannellidae</taxon>
        <taxon>Vannella</taxon>
    </lineage>
</organism>
<proteinExistence type="predicted"/>
<dbReference type="AlphaFoldDB" id="A0A7S4IIR7"/>
<keyword evidence="1" id="KW-0812">Transmembrane</keyword>
<keyword evidence="1" id="KW-0472">Membrane</keyword>
<feature type="transmembrane region" description="Helical" evidence="1">
    <location>
        <begin position="12"/>
        <end position="33"/>
    </location>
</feature>
<reference evidence="2" key="1">
    <citation type="submission" date="2021-01" db="EMBL/GenBank/DDBJ databases">
        <authorList>
            <person name="Corre E."/>
            <person name="Pelletier E."/>
            <person name="Niang G."/>
            <person name="Scheremetjew M."/>
            <person name="Finn R."/>
            <person name="Kale V."/>
            <person name="Holt S."/>
            <person name="Cochrane G."/>
            <person name="Meng A."/>
            <person name="Brown T."/>
            <person name="Cohen L."/>
        </authorList>
    </citation>
    <scope>NUCLEOTIDE SEQUENCE</scope>
    <source>
        <strain evidence="2">DIVA3 518/3/11/1/6</strain>
    </source>
</reference>
<gene>
    <name evidence="2" type="ORF">VSP0166_LOCUS13038</name>
</gene>
<evidence type="ECO:0000313" key="2">
    <source>
        <dbReference type="EMBL" id="CAE2230710.1"/>
    </source>
</evidence>